<keyword evidence="1" id="KW-0812">Transmembrane</keyword>
<dbReference type="InterPro" id="IPR021318">
    <property type="entry name" value="DUF2919"/>
</dbReference>
<protein>
    <submittedName>
        <fullName evidence="2">DUF2919 domain-containing protein</fullName>
    </submittedName>
</protein>
<comment type="caution">
    <text evidence="2">The sequence shown here is derived from an EMBL/GenBank/DDBJ whole genome shotgun (WGS) entry which is preliminary data.</text>
</comment>
<feature type="transmembrane region" description="Helical" evidence="1">
    <location>
        <begin position="92"/>
        <end position="110"/>
    </location>
</feature>
<evidence type="ECO:0000313" key="3">
    <source>
        <dbReference type="Proteomes" id="UP000624419"/>
    </source>
</evidence>
<feature type="transmembrane region" description="Helical" evidence="1">
    <location>
        <begin position="61"/>
        <end position="80"/>
    </location>
</feature>
<evidence type="ECO:0000256" key="1">
    <source>
        <dbReference type="SAM" id="Phobius"/>
    </source>
</evidence>
<keyword evidence="3" id="KW-1185">Reference proteome</keyword>
<reference evidence="2 3" key="1">
    <citation type="submission" date="2020-04" db="EMBL/GenBank/DDBJ databases">
        <title>Salinimonas sp. HHU 13199.</title>
        <authorList>
            <person name="Cui X."/>
            <person name="Zhang D."/>
        </authorList>
    </citation>
    <scope>NUCLEOTIDE SEQUENCE [LARGE SCALE GENOMIC DNA]</scope>
    <source>
        <strain evidence="2 3">HHU 13199</strain>
    </source>
</reference>
<keyword evidence="1" id="KW-0472">Membrane</keyword>
<gene>
    <name evidence="2" type="ORF">HHX48_02475</name>
</gene>
<proteinExistence type="predicted"/>
<evidence type="ECO:0000313" key="2">
    <source>
        <dbReference type="EMBL" id="MBD3584598.1"/>
    </source>
</evidence>
<dbReference type="Pfam" id="PF11143">
    <property type="entry name" value="DUF2919"/>
    <property type="match status" value="1"/>
</dbReference>
<accession>A0ABR8LE72</accession>
<keyword evidence="1" id="KW-1133">Transmembrane helix</keyword>
<organism evidence="2 3">
    <name type="scientific">Salinimonas profundi</name>
    <dbReference type="NCBI Taxonomy" id="2729140"/>
    <lineage>
        <taxon>Bacteria</taxon>
        <taxon>Pseudomonadati</taxon>
        <taxon>Pseudomonadota</taxon>
        <taxon>Gammaproteobacteria</taxon>
        <taxon>Alteromonadales</taxon>
        <taxon>Alteromonadaceae</taxon>
        <taxon>Alteromonas/Salinimonas group</taxon>
        <taxon>Salinimonas</taxon>
    </lineage>
</organism>
<feature type="transmembrane region" description="Helical" evidence="1">
    <location>
        <begin position="22"/>
        <end position="41"/>
    </location>
</feature>
<dbReference type="RefSeq" id="WP_191022047.1">
    <property type="nucleotide sequence ID" value="NZ_JABBXD010000001.1"/>
</dbReference>
<dbReference type="EMBL" id="JABBXD010000001">
    <property type="protein sequence ID" value="MBD3584598.1"/>
    <property type="molecule type" value="Genomic_DNA"/>
</dbReference>
<name>A0ABR8LE72_9ALTE</name>
<dbReference type="Proteomes" id="UP000624419">
    <property type="component" value="Unassembled WGS sequence"/>
</dbReference>
<sequence length="155" mass="18124">MPVLPLPIHCYDEAGIIRPPRWLYWFLILNSVDWVIFLFAVASRRHTTQLLEMFYPEKTLLWSKLAVTLPFIIVALLLGNRERLWKKTSIKWWRYMPAVMWTGIGASLIVVGGQLQALDWRFQPLLAAQIVSLMVLGVLIARSRHLRLMLADWQK</sequence>
<feature type="transmembrane region" description="Helical" evidence="1">
    <location>
        <begin position="122"/>
        <end position="141"/>
    </location>
</feature>